<dbReference type="EMBL" id="CP015600">
    <property type="protein sequence ID" value="ANF84632.1"/>
    <property type="molecule type" value="Genomic_DNA"/>
</dbReference>
<evidence type="ECO:0000313" key="3">
    <source>
        <dbReference type="Proteomes" id="UP000077829"/>
    </source>
</evidence>
<evidence type="ECO:0000256" key="1">
    <source>
        <dbReference type="SAM" id="MobiDB-lite"/>
    </source>
</evidence>
<dbReference type="Proteomes" id="UP000077829">
    <property type="component" value="Chromosome"/>
</dbReference>
<gene>
    <name evidence="2" type="ORF">A7J50_1193</name>
</gene>
<dbReference type="AlphaFoldDB" id="A0A172YX15"/>
<reference evidence="2 3" key="1">
    <citation type="submission" date="2016-05" db="EMBL/GenBank/DDBJ databases">
        <title>Complete genome sequence of Pseudomonas antarctica PAMC 27494.</title>
        <authorList>
            <person name="Lee J."/>
        </authorList>
    </citation>
    <scope>NUCLEOTIDE SEQUENCE [LARGE SCALE GENOMIC DNA]</scope>
    <source>
        <strain evidence="2 3">PAMC 27494</strain>
    </source>
</reference>
<dbReference type="RefSeq" id="WP_064450967.1">
    <property type="nucleotide sequence ID" value="NZ_CP015600.1"/>
</dbReference>
<sequence length="60" mass="6778">MNTLLAQFLQESLEEQKKQTAILERMAEQQSLLIQALADDQVEQDPDAPPLTYMDGTPCQ</sequence>
<dbReference type="STRING" id="219572.A7J50_1193"/>
<name>A0A172YX15_9PSED</name>
<dbReference type="PATRIC" id="fig|219572.3.peg.1213"/>
<protein>
    <submittedName>
        <fullName evidence="2">Uncharacterized protein</fullName>
    </submittedName>
</protein>
<proteinExistence type="predicted"/>
<organism evidence="2 3">
    <name type="scientific">Pseudomonas antarctica</name>
    <dbReference type="NCBI Taxonomy" id="219572"/>
    <lineage>
        <taxon>Bacteria</taxon>
        <taxon>Pseudomonadati</taxon>
        <taxon>Pseudomonadota</taxon>
        <taxon>Gammaproteobacteria</taxon>
        <taxon>Pseudomonadales</taxon>
        <taxon>Pseudomonadaceae</taxon>
        <taxon>Pseudomonas</taxon>
    </lineage>
</organism>
<accession>A0A172YX15</accession>
<evidence type="ECO:0000313" key="2">
    <source>
        <dbReference type="EMBL" id="ANF84632.1"/>
    </source>
</evidence>
<feature type="region of interest" description="Disordered" evidence="1">
    <location>
        <begin position="39"/>
        <end position="60"/>
    </location>
</feature>
<dbReference type="KEGG" id="panr:A7J50_1193"/>